<dbReference type="Pfam" id="PF07596">
    <property type="entry name" value="SBP_bac_10"/>
    <property type="match status" value="1"/>
</dbReference>
<dbReference type="EMBL" id="JAUSVL010000001">
    <property type="protein sequence ID" value="MDQ0289060.1"/>
    <property type="molecule type" value="Genomic_DNA"/>
</dbReference>
<gene>
    <name evidence="3" type="ORF">J3R75_001167</name>
</gene>
<dbReference type="NCBIfam" id="TIGR02532">
    <property type="entry name" value="IV_pilin_GFxxxE"/>
    <property type="match status" value="1"/>
</dbReference>
<dbReference type="PANTHER" id="PTHR30093:SF2">
    <property type="entry name" value="TYPE II SECRETION SYSTEM PROTEIN H"/>
    <property type="match status" value="1"/>
</dbReference>
<feature type="domain" description="DUF1559" evidence="2">
    <location>
        <begin position="33"/>
        <end position="74"/>
    </location>
</feature>
<dbReference type="Proteomes" id="UP001238163">
    <property type="component" value="Unassembled WGS sequence"/>
</dbReference>
<keyword evidence="4" id="KW-1185">Reference proteome</keyword>
<dbReference type="Pfam" id="PF07963">
    <property type="entry name" value="N_methyl"/>
    <property type="match status" value="1"/>
</dbReference>
<organism evidence="3 4">
    <name type="scientific">Oligosphaera ethanolica</name>
    <dbReference type="NCBI Taxonomy" id="760260"/>
    <lineage>
        <taxon>Bacteria</taxon>
        <taxon>Pseudomonadati</taxon>
        <taxon>Lentisphaerota</taxon>
        <taxon>Oligosphaeria</taxon>
        <taxon>Oligosphaerales</taxon>
        <taxon>Oligosphaeraceae</taxon>
        <taxon>Oligosphaera</taxon>
    </lineage>
</organism>
<dbReference type="InterPro" id="IPR012902">
    <property type="entry name" value="N_methyl_site"/>
</dbReference>
<evidence type="ECO:0000256" key="1">
    <source>
        <dbReference type="ARBA" id="ARBA00022481"/>
    </source>
</evidence>
<dbReference type="InterPro" id="IPR011453">
    <property type="entry name" value="DUF1559"/>
</dbReference>
<dbReference type="InterPro" id="IPR000983">
    <property type="entry name" value="Bac_GSPG_pilin"/>
</dbReference>
<dbReference type="SUPFAM" id="SSF54523">
    <property type="entry name" value="Pili subunits"/>
    <property type="match status" value="1"/>
</dbReference>
<dbReference type="InterPro" id="IPR045584">
    <property type="entry name" value="Pilin-like"/>
</dbReference>
<sequence length="236" mass="26117">MNILRRSFTLIELLVVIAIIAILAAMLLPALSKAREKARAISCTSNLKQLGTAMRMYLDDYDDQHTPGAGWSNNGGNRWYNHSLNQNYYGDAKTLKCPSAASLSRGYAVAYSFSWWNGSYSAKQIADPSNTAYFIDCAQLPTSTNTSSGSPEAWNSQTQGTADWQWMTPTNYSGTTTYYGNNAQSDYTRLPIGRHNGQLNIQYQDGHVGTMKLINFIGPLPKGHAYGSVENSWDNK</sequence>
<dbReference type="PANTHER" id="PTHR30093">
    <property type="entry name" value="GENERAL SECRETION PATHWAY PROTEIN G"/>
    <property type="match status" value="1"/>
</dbReference>
<dbReference type="Gene3D" id="3.30.700.10">
    <property type="entry name" value="Glycoprotein, Type 4 Pilin"/>
    <property type="match status" value="1"/>
</dbReference>
<dbReference type="PRINTS" id="PR00813">
    <property type="entry name" value="BCTERIALGSPG"/>
</dbReference>
<dbReference type="GO" id="GO:0015628">
    <property type="term" value="P:protein secretion by the type II secretion system"/>
    <property type="evidence" value="ECO:0007669"/>
    <property type="project" value="InterPro"/>
</dbReference>
<reference evidence="3" key="1">
    <citation type="submission" date="2023-07" db="EMBL/GenBank/DDBJ databases">
        <title>Genomic Encyclopedia of Type Strains, Phase IV (KMG-IV): sequencing the most valuable type-strain genomes for metagenomic binning, comparative biology and taxonomic classification.</title>
        <authorList>
            <person name="Goeker M."/>
        </authorList>
    </citation>
    <scope>NUCLEOTIDE SEQUENCE</scope>
    <source>
        <strain evidence="3">DSM 24202</strain>
    </source>
</reference>
<evidence type="ECO:0000313" key="3">
    <source>
        <dbReference type="EMBL" id="MDQ0289060.1"/>
    </source>
</evidence>
<name>A0AAE4AN49_9BACT</name>
<protein>
    <submittedName>
        <fullName evidence="3">Prepilin-type N-terminal cleavage/methylation domain-containing protein/prepilin-type processing-associated H-X9-DG protein</fullName>
    </submittedName>
</protein>
<dbReference type="RefSeq" id="WP_307260402.1">
    <property type="nucleotide sequence ID" value="NZ_JAUSVL010000001.1"/>
</dbReference>
<accession>A0AAE4AN49</accession>
<comment type="caution">
    <text evidence="3">The sequence shown here is derived from an EMBL/GenBank/DDBJ whole genome shotgun (WGS) entry which is preliminary data.</text>
</comment>
<evidence type="ECO:0000259" key="2">
    <source>
        <dbReference type="Pfam" id="PF07596"/>
    </source>
</evidence>
<evidence type="ECO:0000313" key="4">
    <source>
        <dbReference type="Proteomes" id="UP001238163"/>
    </source>
</evidence>
<dbReference type="GO" id="GO:0015627">
    <property type="term" value="C:type II protein secretion system complex"/>
    <property type="evidence" value="ECO:0007669"/>
    <property type="project" value="InterPro"/>
</dbReference>
<proteinExistence type="predicted"/>
<keyword evidence="1" id="KW-0488">Methylation</keyword>
<dbReference type="AlphaFoldDB" id="A0AAE4AN49"/>